<gene>
    <name evidence="1" type="ORF">F8O05_01645</name>
</gene>
<name>A0A7J5BH91_9MICO</name>
<dbReference type="OrthoDB" id="5113984at2"/>
<evidence type="ECO:0000313" key="2">
    <source>
        <dbReference type="Proteomes" id="UP000433493"/>
    </source>
</evidence>
<dbReference type="EMBL" id="WBKB01000001">
    <property type="protein sequence ID" value="KAB1644990.1"/>
    <property type="molecule type" value="Genomic_DNA"/>
</dbReference>
<evidence type="ECO:0000313" key="1">
    <source>
        <dbReference type="EMBL" id="KAB1644990.1"/>
    </source>
</evidence>
<comment type="caution">
    <text evidence="1">The sequence shown here is derived from an EMBL/GenBank/DDBJ whole genome shotgun (WGS) entry which is preliminary data.</text>
</comment>
<protein>
    <recommendedName>
        <fullName evidence="3">DsrE family protein</fullName>
    </recommendedName>
</protein>
<dbReference type="InterPro" id="IPR003787">
    <property type="entry name" value="Sulphur_relay_DsrE/F-like"/>
</dbReference>
<accession>A0A7J5BH91</accession>
<dbReference type="Gene3D" id="3.40.1260.10">
    <property type="entry name" value="DsrEFH-like"/>
    <property type="match status" value="1"/>
</dbReference>
<keyword evidence="2" id="KW-1185">Reference proteome</keyword>
<reference evidence="1 2" key="1">
    <citation type="submission" date="2019-09" db="EMBL/GenBank/DDBJ databases">
        <title>Phylogeny of genus Pseudoclavibacter and closely related genus.</title>
        <authorList>
            <person name="Li Y."/>
        </authorList>
    </citation>
    <scope>NUCLEOTIDE SEQUENCE [LARGE SCALE GENOMIC DNA]</scope>
    <source>
        <strain evidence="1 2">KCTC 13959</strain>
    </source>
</reference>
<sequence>MANATRGFVYHVADNDPARILMATASARNAIAALGDDVRVDILAQGGAVTGATRSAAQAADLAAALKELPTVQVWLCSLAARGNGISEDDLLEDVHFAATATAHAAQRQFEGWAYIRG</sequence>
<organism evidence="1 2">
    <name type="scientific">Gulosibacter chungangensis</name>
    <dbReference type="NCBI Taxonomy" id="979746"/>
    <lineage>
        <taxon>Bacteria</taxon>
        <taxon>Bacillati</taxon>
        <taxon>Actinomycetota</taxon>
        <taxon>Actinomycetes</taxon>
        <taxon>Micrococcales</taxon>
        <taxon>Microbacteriaceae</taxon>
        <taxon>Gulosibacter</taxon>
    </lineage>
</organism>
<evidence type="ECO:0008006" key="3">
    <source>
        <dbReference type="Google" id="ProtNLM"/>
    </source>
</evidence>
<dbReference type="InterPro" id="IPR027396">
    <property type="entry name" value="DsrEFH-like"/>
</dbReference>
<dbReference type="AlphaFoldDB" id="A0A7J5BH91"/>
<proteinExistence type="predicted"/>
<dbReference type="SUPFAM" id="SSF75169">
    <property type="entry name" value="DsrEFH-like"/>
    <property type="match status" value="1"/>
</dbReference>
<dbReference type="RefSeq" id="WP_158051000.1">
    <property type="nucleotide sequence ID" value="NZ_WBKB01000001.1"/>
</dbReference>
<dbReference type="Proteomes" id="UP000433493">
    <property type="component" value="Unassembled WGS sequence"/>
</dbReference>
<dbReference type="Pfam" id="PF02635">
    <property type="entry name" value="DsrE"/>
    <property type="match status" value="1"/>
</dbReference>